<evidence type="ECO:0000259" key="4">
    <source>
        <dbReference type="PROSITE" id="PS50069"/>
    </source>
</evidence>
<dbReference type="InterPro" id="IPR016159">
    <property type="entry name" value="Cullin_repeat-like_dom_sf"/>
</dbReference>
<comment type="caution">
    <text evidence="5">The sequence shown here is derived from an EMBL/GenBank/DDBJ whole genome shotgun (WGS) entry which is preliminary data.</text>
</comment>
<dbReference type="OrthoDB" id="27073at2759"/>
<organism evidence="5 6">
    <name type="scientific">Diversispora eburnea</name>
    <dbReference type="NCBI Taxonomy" id="1213867"/>
    <lineage>
        <taxon>Eukaryota</taxon>
        <taxon>Fungi</taxon>
        <taxon>Fungi incertae sedis</taxon>
        <taxon>Mucoromycota</taxon>
        <taxon>Glomeromycotina</taxon>
        <taxon>Glomeromycetes</taxon>
        <taxon>Diversisporales</taxon>
        <taxon>Diversisporaceae</taxon>
        <taxon>Diversispora</taxon>
    </lineage>
</organism>
<dbReference type="AlphaFoldDB" id="A0A9N9ABI2"/>
<dbReference type="SMART" id="SM00884">
    <property type="entry name" value="Cullin_Nedd8"/>
    <property type="match status" value="1"/>
</dbReference>
<dbReference type="Gene3D" id="1.10.10.10">
    <property type="entry name" value="Winged helix-like DNA-binding domain superfamily/Winged helix DNA-binding domain"/>
    <property type="match status" value="1"/>
</dbReference>
<dbReference type="InterPro" id="IPR019559">
    <property type="entry name" value="Cullin_neddylation_domain"/>
</dbReference>
<keyword evidence="6" id="KW-1185">Reference proteome</keyword>
<evidence type="ECO:0000313" key="6">
    <source>
        <dbReference type="Proteomes" id="UP000789706"/>
    </source>
</evidence>
<dbReference type="Proteomes" id="UP000789706">
    <property type="component" value="Unassembled WGS sequence"/>
</dbReference>
<comment type="similarity">
    <text evidence="1 2 3">Belongs to the cullin family.</text>
</comment>
<dbReference type="GO" id="GO:0006511">
    <property type="term" value="P:ubiquitin-dependent protein catabolic process"/>
    <property type="evidence" value="ECO:0007669"/>
    <property type="project" value="InterPro"/>
</dbReference>
<dbReference type="Pfam" id="PF00888">
    <property type="entry name" value="Cullin"/>
    <property type="match status" value="1"/>
</dbReference>
<reference evidence="5" key="1">
    <citation type="submission" date="2021-06" db="EMBL/GenBank/DDBJ databases">
        <authorList>
            <person name="Kallberg Y."/>
            <person name="Tangrot J."/>
            <person name="Rosling A."/>
        </authorList>
    </citation>
    <scope>NUCLEOTIDE SEQUENCE</scope>
    <source>
        <strain evidence="5">AZ414A</strain>
    </source>
</reference>
<sequence>MSLRPKRIVFDKVFDEFKLDLEQLFNFSGLDRVSGMKMYHAYARKWKHYQLASQFSSMICEYLNKRILDNSEFKNRGISTATAAADKQQFVEDGKYKRQTIHALAYLIWKERVINDIKSKHSDRLMYQIFEMIRRDRDGEDTVPDVVTDVINSLVELNFQTEKQQLHLYQEEFEKPYLKMTRQYYERESAAVIANGSISQYMNKACERLNQEVARNKKYCHESSHETIIKECETQYVAAHQSRIHGEFESMISSERFGGVNPLLEIFEQYITNIGKGLIAGMGNSITKDPREYVESLMNHHIKYMNLCHKVFINDAAFVAAVDKAFRTVVNDVNTNPVAQAPEVLARYCDVLLKRNIKGGWSEQEVEDKLNRMKDIYQKFYSRMLAKRLIYGNSASEEAEANMISRLKNSCGVEYTSKLQRMFTDITISSDINDSFAVYMKKTPANDANGGGTPMVDFSILVLTAGAWPLTQASTTEFQLPTELERNVSHFSTFYNGHHTELKLNYLDKRYEFSVSLHQLGVLLLFNIVTIYTFKDIRDHTGLTETPQENDATRKGVDEDRKLYLQASIVRVMKSRQTLSHNLLIKEVIDQAKTRFNPNVAMIKKLFFSSTATLFDNDLLNSRAQVKSHLKEQGFSGILSTNAPAFMNDDLLALNVSFEPSLKNEILPDCVEEQLQTENLMLKILPQFRIITSKHQSIHKSSAQSCKNLGADEGSDEAITDTLVNCTARPEFVVDNDDVSLVVIDVYDVFRDQIVFGVRVISTYFTFNKTIIPIAYWKELESGLPKNESVVIKKMARE</sequence>
<dbReference type="Pfam" id="PF10557">
    <property type="entry name" value="Cullin_Nedd8"/>
    <property type="match status" value="1"/>
</dbReference>
<dbReference type="InterPro" id="IPR059120">
    <property type="entry name" value="Cullin-like_AB"/>
</dbReference>
<dbReference type="Gene3D" id="3.30.230.130">
    <property type="entry name" value="Cullin, Chain C, Domain 2"/>
    <property type="match status" value="1"/>
</dbReference>
<evidence type="ECO:0000313" key="5">
    <source>
        <dbReference type="EMBL" id="CAG8523652.1"/>
    </source>
</evidence>
<dbReference type="InterPro" id="IPR001373">
    <property type="entry name" value="Cullin_N"/>
</dbReference>
<evidence type="ECO:0000256" key="1">
    <source>
        <dbReference type="ARBA" id="ARBA00006019"/>
    </source>
</evidence>
<dbReference type="PANTHER" id="PTHR11932">
    <property type="entry name" value="CULLIN"/>
    <property type="match status" value="1"/>
</dbReference>
<name>A0A9N9ABI2_9GLOM</name>
<dbReference type="SUPFAM" id="SSF75632">
    <property type="entry name" value="Cullin homology domain"/>
    <property type="match status" value="1"/>
</dbReference>
<dbReference type="InterPro" id="IPR016158">
    <property type="entry name" value="Cullin_homology"/>
</dbReference>
<accession>A0A9N9ABI2</accession>
<feature type="domain" description="Cullin family profile" evidence="4">
    <location>
        <begin position="340"/>
        <end position="545"/>
    </location>
</feature>
<gene>
    <name evidence="5" type="ORF">DEBURN_LOCUS5791</name>
</gene>
<dbReference type="InterPro" id="IPR036317">
    <property type="entry name" value="Cullin_homology_sf"/>
</dbReference>
<dbReference type="FunFam" id="1.20.1310.10:FF:000001">
    <property type="entry name" value="Cullin 3"/>
    <property type="match status" value="1"/>
</dbReference>
<dbReference type="SUPFAM" id="SSF74788">
    <property type="entry name" value="Cullin repeat-like"/>
    <property type="match status" value="1"/>
</dbReference>
<dbReference type="GO" id="GO:0031625">
    <property type="term" value="F:ubiquitin protein ligase binding"/>
    <property type="evidence" value="ECO:0007669"/>
    <property type="project" value="InterPro"/>
</dbReference>
<proteinExistence type="inferred from homology"/>
<dbReference type="SMART" id="SM00182">
    <property type="entry name" value="CULLIN"/>
    <property type="match status" value="1"/>
</dbReference>
<dbReference type="PROSITE" id="PS50069">
    <property type="entry name" value="CULLIN_2"/>
    <property type="match status" value="1"/>
</dbReference>
<protein>
    <submittedName>
        <fullName evidence="5">5982_t:CDS:1</fullName>
    </submittedName>
</protein>
<dbReference type="Gene3D" id="1.20.1310.10">
    <property type="entry name" value="Cullin Repeats"/>
    <property type="match status" value="4"/>
</dbReference>
<evidence type="ECO:0000256" key="3">
    <source>
        <dbReference type="RuleBase" id="RU003829"/>
    </source>
</evidence>
<dbReference type="EMBL" id="CAJVPK010000537">
    <property type="protein sequence ID" value="CAG8523652.1"/>
    <property type="molecule type" value="Genomic_DNA"/>
</dbReference>
<dbReference type="Pfam" id="PF26557">
    <property type="entry name" value="Cullin_AB"/>
    <property type="match status" value="1"/>
</dbReference>
<dbReference type="InterPro" id="IPR036390">
    <property type="entry name" value="WH_DNA-bd_sf"/>
</dbReference>
<dbReference type="InterPro" id="IPR036388">
    <property type="entry name" value="WH-like_DNA-bd_sf"/>
</dbReference>
<dbReference type="InterPro" id="IPR045093">
    <property type="entry name" value="Cullin"/>
</dbReference>
<dbReference type="SUPFAM" id="SSF46785">
    <property type="entry name" value="Winged helix' DNA-binding domain"/>
    <property type="match status" value="1"/>
</dbReference>
<evidence type="ECO:0000256" key="2">
    <source>
        <dbReference type="PROSITE-ProRule" id="PRU00330"/>
    </source>
</evidence>